<reference evidence="3 4" key="1">
    <citation type="submission" date="2011-09" db="EMBL/GenBank/DDBJ databases">
        <title>The permanent draft genome of Caldithrix abyssi DSM 13497.</title>
        <authorList>
            <consortium name="US DOE Joint Genome Institute (JGI-PGF)"/>
            <person name="Lucas S."/>
            <person name="Han J."/>
            <person name="Lapidus A."/>
            <person name="Bruce D."/>
            <person name="Goodwin L."/>
            <person name="Pitluck S."/>
            <person name="Peters L."/>
            <person name="Kyrpides N."/>
            <person name="Mavromatis K."/>
            <person name="Ivanova N."/>
            <person name="Mikhailova N."/>
            <person name="Chertkov O."/>
            <person name="Detter J.C."/>
            <person name="Tapia R."/>
            <person name="Han C."/>
            <person name="Land M."/>
            <person name="Hauser L."/>
            <person name="Markowitz V."/>
            <person name="Cheng J.-F."/>
            <person name="Hugenholtz P."/>
            <person name="Woyke T."/>
            <person name="Wu D."/>
            <person name="Spring S."/>
            <person name="Brambilla E."/>
            <person name="Klenk H.-P."/>
            <person name="Eisen J.A."/>
        </authorList>
    </citation>
    <scope>NUCLEOTIDE SEQUENCE [LARGE SCALE GENOMIC DNA]</scope>
    <source>
        <strain evidence="3 4">DSM 13497</strain>
    </source>
</reference>
<dbReference type="STRING" id="880073.Cabys_1329"/>
<dbReference type="EMBL" id="CP018099">
    <property type="protein sequence ID" value="APF18078.1"/>
    <property type="molecule type" value="Genomic_DNA"/>
</dbReference>
<name>H1XNE7_CALAY</name>
<dbReference type="eggNOG" id="COG2866">
    <property type="taxonomic scope" value="Bacteria"/>
</dbReference>
<dbReference type="EMBL" id="CM001402">
    <property type="protein sequence ID" value="EHO42118.1"/>
    <property type="molecule type" value="Genomic_DNA"/>
</dbReference>
<dbReference type="PaxDb" id="880073-Calab_2508"/>
<dbReference type="InParanoid" id="H1XNE7"/>
<dbReference type="KEGG" id="caby:Cabys_1329"/>
<keyword evidence="3" id="KW-0645">Protease</keyword>
<feature type="domain" description="Peptidase M14" evidence="1">
    <location>
        <begin position="51"/>
        <end position="214"/>
    </location>
</feature>
<evidence type="ECO:0000313" key="3">
    <source>
        <dbReference type="EMBL" id="EHO42118.1"/>
    </source>
</evidence>
<dbReference type="RefSeq" id="WP_006929352.1">
    <property type="nucleotide sequence ID" value="NZ_CM001402.1"/>
</dbReference>
<organism evidence="3 4">
    <name type="scientific">Caldithrix abyssi DSM 13497</name>
    <dbReference type="NCBI Taxonomy" id="880073"/>
    <lineage>
        <taxon>Bacteria</taxon>
        <taxon>Pseudomonadati</taxon>
        <taxon>Calditrichota</taxon>
        <taxon>Calditrichia</taxon>
        <taxon>Calditrichales</taxon>
        <taxon>Calditrichaceae</taxon>
        <taxon>Caldithrix</taxon>
    </lineage>
</organism>
<dbReference type="GO" id="GO:0008270">
    <property type="term" value="F:zinc ion binding"/>
    <property type="evidence" value="ECO:0007669"/>
    <property type="project" value="InterPro"/>
</dbReference>
<dbReference type="Proteomes" id="UP000004671">
    <property type="component" value="Chromosome"/>
</dbReference>
<sequence precursor="true">MRNRLSLMLIFILFLQMGIINAHSGDIPSPASFFGFQPGEDRQLFDYEQLIAYLKEVAQVSDRIKMVEVGRTPYDKPIMVVFISDAQNIANLDKLRKINHELALNWRLKEAEQRAYIAEGKVFVLGTLSMHSGEVGPSQAAPLIVYDLATTQDAQKLEILKNVVYMMVPSQNPDGMDMVVHHYWRYKGTKYEGSSLPGVYHKYVGHDNNRDYVILSQKDTKAIARLYNKTWLPQVVVEKHQMGATGPRYFVPPMHDPIAENVDAAIWNWSWIFGSNMVKDMTAAGLAGVTQHYLFDDYWPGSTETSNWKNCISLLTECASCQYATPVYVEPTELSVYGKGLAEYKKSINMSLPWEGGWWRLSDIVRYEIESTLSLLKTASLHRAEILKMRNDLCKKEVRRGREEAPYYFLFPRKQHDLSELVGLVRLLIEHNIQVFQLTRNVEFGEIKARAGDIIVPLSQPFRPFVKEVLEAQVYPLRHYTPGGEIIKPYDITSWSLPLHRGIACKQIDVFVPLDSNALSAVDSSFSLFSQSREPFKYALFNVNNNESFKAAFQALKNGHRVFRLKQNLTLNNRTLPAGSFVLDRKAEKSVENLLTVAPLFTSGEINPQMLAEVKLPRIVLMETYFHDMDAGWTRFVLDQYGIDFEVIRPGEVEKTKLSAKFDLIIFPDASKDILMEGKYKSGKNYYMSSLPPEFARGMGKKGFQKILKFLDSGGKIIAWGRSTELFMGLLTIEKGKNKKESFQLPVKNIAGDLRKKGLYIPGSLLRMKVLADHPLTYGLPSEIGVFSRGRPVFKTSIPRFDVDRRVIGFFPERKILTSGYAENEKLLGNKAAAVWIKKNKGQMFLLSFQPQFRASTQGSFKLLFNALLME</sequence>
<evidence type="ECO:0000259" key="1">
    <source>
        <dbReference type="Pfam" id="PF00246"/>
    </source>
</evidence>
<dbReference type="OrthoDB" id="9758209at2"/>
<dbReference type="CDD" id="cd06240">
    <property type="entry name" value="M14-like"/>
    <property type="match status" value="1"/>
</dbReference>
<dbReference type="Proteomes" id="UP000183868">
    <property type="component" value="Chromosome"/>
</dbReference>
<dbReference type="Pfam" id="PF00246">
    <property type="entry name" value="Peptidase_M14"/>
    <property type="match status" value="1"/>
</dbReference>
<accession>H1XNE7</accession>
<protein>
    <submittedName>
        <fullName evidence="3">Peptidase M14 carboxypeptidase A</fullName>
    </submittedName>
    <submittedName>
        <fullName evidence="2">Zinc carboxypeptidase</fullName>
    </submittedName>
</protein>
<dbReference type="GO" id="GO:0006508">
    <property type="term" value="P:proteolysis"/>
    <property type="evidence" value="ECO:0007669"/>
    <property type="project" value="InterPro"/>
</dbReference>
<dbReference type="Gene3D" id="3.40.630.10">
    <property type="entry name" value="Zn peptidases"/>
    <property type="match status" value="1"/>
</dbReference>
<dbReference type="HOGENOM" id="CLU_011471_0_0_0"/>
<keyword evidence="3" id="KW-0378">Hydrolase</keyword>
<evidence type="ECO:0000313" key="2">
    <source>
        <dbReference type="EMBL" id="APF18078.1"/>
    </source>
</evidence>
<evidence type="ECO:0000313" key="5">
    <source>
        <dbReference type="Proteomes" id="UP000183868"/>
    </source>
</evidence>
<keyword evidence="4" id="KW-1185">Reference proteome</keyword>
<evidence type="ECO:0000313" key="4">
    <source>
        <dbReference type="Proteomes" id="UP000004671"/>
    </source>
</evidence>
<dbReference type="AlphaFoldDB" id="H1XNE7"/>
<gene>
    <name evidence="2" type="ORF">Cabys_1329</name>
    <name evidence="3" type="ORF">Calab_2508</name>
</gene>
<dbReference type="InterPro" id="IPR000834">
    <property type="entry name" value="Peptidase_M14"/>
</dbReference>
<dbReference type="GO" id="GO:0004181">
    <property type="term" value="F:metallocarboxypeptidase activity"/>
    <property type="evidence" value="ECO:0007669"/>
    <property type="project" value="InterPro"/>
</dbReference>
<proteinExistence type="predicted"/>
<dbReference type="SUPFAM" id="SSF53187">
    <property type="entry name" value="Zn-dependent exopeptidases"/>
    <property type="match status" value="1"/>
</dbReference>
<keyword evidence="3" id="KW-0121">Carboxypeptidase</keyword>
<reference evidence="2 5" key="2">
    <citation type="submission" date="2016-11" db="EMBL/GenBank/DDBJ databases">
        <title>Genomic analysis of Caldithrix abyssi and proposal of a novel bacterial phylum Caldithrichaeota.</title>
        <authorList>
            <person name="Kublanov I."/>
            <person name="Sigalova O."/>
            <person name="Gavrilov S."/>
            <person name="Lebedinsky A."/>
            <person name="Ivanova N."/>
            <person name="Daum C."/>
            <person name="Reddy T."/>
            <person name="Klenk H.P."/>
            <person name="Goker M."/>
            <person name="Reva O."/>
            <person name="Miroshnichenko M."/>
            <person name="Kyprides N."/>
            <person name="Woyke T."/>
            <person name="Gelfand M."/>
        </authorList>
    </citation>
    <scope>NUCLEOTIDE SEQUENCE [LARGE SCALE GENOMIC DNA]</scope>
    <source>
        <strain evidence="2 5">LF13</strain>
    </source>
</reference>